<dbReference type="SUPFAM" id="SSF46785">
    <property type="entry name" value="Winged helix' DNA-binding domain"/>
    <property type="match status" value="1"/>
</dbReference>
<dbReference type="InterPro" id="IPR036388">
    <property type="entry name" value="WH-like_DNA-bd_sf"/>
</dbReference>
<dbReference type="InterPro" id="IPR000847">
    <property type="entry name" value="LysR_HTH_N"/>
</dbReference>
<keyword evidence="7" id="KW-1185">Reference proteome</keyword>
<sequence>MHASVLKYFIEVASCGSVRKASERLFVAASAVNRQIHKLEDELGVELFDRLPTGLRLNPAGERLLKHAQETLHQFQVMRTELDALKGERTGHVKVAAMDSFFEELLPSAVEEFLQIFPAVTYTITSIQPMEVAQLVMTGQADVGLAFVGRVPGGVKVMSKARLPIGIVLPPGHPLADHASVSLKDCAHYPFLRSSSHPVISAALSPEFAAFWDDMEPAATCNSTPLLKRLIMGGKGISCFSKIAFIEELKRGELLWRPFELPALNELQVGILVPTQRVLPHVTQNFVGRMARRLMQLEATAAAL</sequence>
<reference evidence="6 7" key="1">
    <citation type="submission" date="2024-03" db="EMBL/GenBank/DDBJ databases">
        <title>Novel species of the genus Variovorax.</title>
        <authorList>
            <person name="Liu Q."/>
            <person name="Xin Y.-H."/>
        </authorList>
    </citation>
    <scope>NUCLEOTIDE SEQUENCE [LARGE SCALE GENOMIC DNA]</scope>
    <source>
        <strain evidence="6 7">KACC 18900</strain>
    </source>
</reference>
<dbReference type="InterPro" id="IPR036390">
    <property type="entry name" value="WH_DNA-bd_sf"/>
</dbReference>
<keyword evidence="3" id="KW-0238">DNA-binding</keyword>
<evidence type="ECO:0000256" key="3">
    <source>
        <dbReference type="ARBA" id="ARBA00023125"/>
    </source>
</evidence>
<protein>
    <submittedName>
        <fullName evidence="6">LysR family transcriptional regulator</fullName>
    </submittedName>
</protein>
<name>A0ABU8WTT1_9BURK</name>
<evidence type="ECO:0000256" key="4">
    <source>
        <dbReference type="ARBA" id="ARBA00023163"/>
    </source>
</evidence>
<dbReference type="InterPro" id="IPR005119">
    <property type="entry name" value="LysR_subst-bd"/>
</dbReference>
<proteinExistence type="inferred from homology"/>
<dbReference type="Gene3D" id="1.10.10.10">
    <property type="entry name" value="Winged helix-like DNA-binding domain superfamily/Winged helix DNA-binding domain"/>
    <property type="match status" value="1"/>
</dbReference>
<dbReference type="Proteomes" id="UP001385892">
    <property type="component" value="Unassembled WGS sequence"/>
</dbReference>
<dbReference type="Gene3D" id="3.40.190.10">
    <property type="entry name" value="Periplasmic binding protein-like II"/>
    <property type="match status" value="2"/>
</dbReference>
<dbReference type="InterPro" id="IPR050950">
    <property type="entry name" value="HTH-type_LysR_regulators"/>
</dbReference>
<dbReference type="PROSITE" id="PS50931">
    <property type="entry name" value="HTH_LYSR"/>
    <property type="match status" value="1"/>
</dbReference>
<evidence type="ECO:0000256" key="1">
    <source>
        <dbReference type="ARBA" id="ARBA00009437"/>
    </source>
</evidence>
<comment type="similarity">
    <text evidence="1">Belongs to the LysR transcriptional regulatory family.</text>
</comment>
<evidence type="ECO:0000313" key="7">
    <source>
        <dbReference type="Proteomes" id="UP001385892"/>
    </source>
</evidence>
<comment type="caution">
    <text evidence="6">The sequence shown here is derived from an EMBL/GenBank/DDBJ whole genome shotgun (WGS) entry which is preliminary data.</text>
</comment>
<evidence type="ECO:0000313" key="6">
    <source>
        <dbReference type="EMBL" id="MEJ8850941.1"/>
    </source>
</evidence>
<accession>A0ABU8WTT1</accession>
<dbReference type="Pfam" id="PF00126">
    <property type="entry name" value="HTH_1"/>
    <property type="match status" value="1"/>
</dbReference>
<organism evidence="6 7">
    <name type="scientific">Variovorax rhizosphaerae</name>
    <dbReference type="NCBI Taxonomy" id="1836200"/>
    <lineage>
        <taxon>Bacteria</taxon>
        <taxon>Pseudomonadati</taxon>
        <taxon>Pseudomonadota</taxon>
        <taxon>Betaproteobacteria</taxon>
        <taxon>Burkholderiales</taxon>
        <taxon>Comamonadaceae</taxon>
        <taxon>Variovorax</taxon>
    </lineage>
</organism>
<dbReference type="SUPFAM" id="SSF53850">
    <property type="entry name" value="Periplasmic binding protein-like II"/>
    <property type="match status" value="1"/>
</dbReference>
<dbReference type="PANTHER" id="PTHR30419">
    <property type="entry name" value="HTH-TYPE TRANSCRIPTIONAL REGULATOR YBHD"/>
    <property type="match status" value="1"/>
</dbReference>
<evidence type="ECO:0000259" key="5">
    <source>
        <dbReference type="PROSITE" id="PS50931"/>
    </source>
</evidence>
<gene>
    <name evidence="6" type="ORF">WKW82_30170</name>
</gene>
<dbReference type="PANTHER" id="PTHR30419:SF2">
    <property type="entry name" value="LYSR FAMILY TRANSCRIPTIONAL REGULATOR"/>
    <property type="match status" value="1"/>
</dbReference>
<keyword evidence="2" id="KW-0805">Transcription regulation</keyword>
<feature type="domain" description="HTH lysR-type" evidence="5">
    <location>
        <begin position="1"/>
        <end position="58"/>
    </location>
</feature>
<keyword evidence="4" id="KW-0804">Transcription</keyword>
<dbReference type="RefSeq" id="WP_340346427.1">
    <property type="nucleotide sequence ID" value="NZ_JBBKZT010000018.1"/>
</dbReference>
<dbReference type="EMBL" id="JBBKZT010000018">
    <property type="protein sequence ID" value="MEJ8850941.1"/>
    <property type="molecule type" value="Genomic_DNA"/>
</dbReference>
<evidence type="ECO:0000256" key="2">
    <source>
        <dbReference type="ARBA" id="ARBA00023015"/>
    </source>
</evidence>
<dbReference type="Pfam" id="PF03466">
    <property type="entry name" value="LysR_substrate"/>
    <property type="match status" value="1"/>
</dbReference>